<evidence type="ECO:0000259" key="2">
    <source>
        <dbReference type="Pfam" id="PF05170"/>
    </source>
</evidence>
<evidence type="ECO:0000256" key="1">
    <source>
        <dbReference type="SAM" id="MobiDB-lite"/>
    </source>
</evidence>
<dbReference type="PANTHER" id="PTHR30441">
    <property type="entry name" value="DUF748 DOMAIN-CONTAINING PROTEIN"/>
    <property type="match status" value="1"/>
</dbReference>
<gene>
    <name evidence="3" type="ORF">SNR37_002581</name>
</gene>
<dbReference type="InterPro" id="IPR007844">
    <property type="entry name" value="AsmA"/>
</dbReference>
<dbReference type="Pfam" id="PF05170">
    <property type="entry name" value="AsmA"/>
    <property type="match status" value="2"/>
</dbReference>
<protein>
    <submittedName>
        <fullName evidence="3">AsmA family protein</fullName>
    </submittedName>
</protein>
<reference evidence="3 4" key="2">
    <citation type="submission" date="2023-12" db="EMBL/GenBank/DDBJ databases">
        <authorList>
            <consortium name="Cladostephus spongiosus"/>
            <person name="Lorente B."/>
            <person name="Cabral C."/>
            <person name="Frias J."/>
            <person name="Faria J."/>
            <person name="Toubarro D."/>
        </authorList>
    </citation>
    <scope>NUCLEOTIDE SEQUENCE [LARGE SCALE GENOMIC DNA]</scope>
    <source>
        <strain evidence="3 4">ZMCS4</strain>
    </source>
</reference>
<dbReference type="PANTHER" id="PTHR30441:SF4">
    <property type="entry name" value="PROTEIN ASMA"/>
    <property type="match status" value="1"/>
</dbReference>
<evidence type="ECO:0000313" key="3">
    <source>
        <dbReference type="EMBL" id="MEE1673167.1"/>
    </source>
</evidence>
<organism evidence="3 4">
    <name type="scientific">Agarivorans aestuarii</name>
    <dbReference type="NCBI Taxonomy" id="1563703"/>
    <lineage>
        <taxon>Bacteria</taxon>
        <taxon>Pseudomonadati</taxon>
        <taxon>Pseudomonadota</taxon>
        <taxon>Gammaproteobacteria</taxon>
        <taxon>Alteromonadales</taxon>
        <taxon>Alteromonadaceae</taxon>
        <taxon>Agarivorans</taxon>
    </lineage>
</organism>
<dbReference type="RefSeq" id="WP_329774520.1">
    <property type="nucleotide sequence ID" value="NZ_JAYDYW010000004.1"/>
</dbReference>
<keyword evidence="4" id="KW-1185">Reference proteome</keyword>
<feature type="domain" description="AsmA" evidence="2">
    <location>
        <begin position="224"/>
        <end position="517"/>
    </location>
</feature>
<evidence type="ECO:0000313" key="4">
    <source>
        <dbReference type="Proteomes" id="UP001310248"/>
    </source>
</evidence>
<feature type="region of interest" description="Disordered" evidence="1">
    <location>
        <begin position="119"/>
        <end position="153"/>
    </location>
</feature>
<feature type="region of interest" description="Disordered" evidence="1">
    <location>
        <begin position="315"/>
        <end position="338"/>
    </location>
</feature>
<feature type="domain" description="AsmA" evidence="2">
    <location>
        <begin position="1"/>
        <end position="185"/>
    </location>
</feature>
<feature type="compositionally biased region" description="Polar residues" evidence="1">
    <location>
        <begin position="119"/>
        <end position="135"/>
    </location>
</feature>
<proteinExistence type="predicted"/>
<feature type="compositionally biased region" description="Polar residues" evidence="1">
    <location>
        <begin position="315"/>
        <end position="333"/>
    </location>
</feature>
<dbReference type="EMBL" id="JAYDYW010000004">
    <property type="protein sequence ID" value="MEE1673167.1"/>
    <property type="molecule type" value="Genomic_DNA"/>
</dbReference>
<feature type="compositionally biased region" description="Low complexity" evidence="1">
    <location>
        <begin position="136"/>
        <end position="153"/>
    </location>
</feature>
<reference evidence="4" key="1">
    <citation type="submission" date="2023-07" db="EMBL/GenBank/DDBJ databases">
        <title>Draft genome sequence of Agarivorans aestuarii strain ZMCS4, a CAZymes producing bacteria isolated from the marine brown algae Clodostephus spongiosus.</title>
        <authorList>
            <person name="Lorente B."/>
            <person name="Cabral C."/>
            <person name="Frias J."/>
            <person name="Faria J."/>
            <person name="Toubarro D."/>
        </authorList>
    </citation>
    <scope>NUCLEOTIDE SEQUENCE [LARGE SCALE GENOMIC DNA]</scope>
    <source>
        <strain evidence="4">ZMCS4</strain>
    </source>
</reference>
<dbReference type="Proteomes" id="UP001310248">
    <property type="component" value="Unassembled WGS sequence"/>
</dbReference>
<comment type="caution">
    <text evidence="3">The sequence shown here is derived from an EMBL/GenBank/DDBJ whole genome shotgun (WGS) entry which is preliminary data.</text>
</comment>
<sequence>MKKLLYVVAALVVLLVIGVVVAVSMVNTDDIKKLLVDKTKETTGRELIIEGDLGWRFFPSIGFELGSLRLRDNPEFGDGDTISISGAEMSVALMPLFSKSIEVGDISVRGLTLRHQTKADGSTSLDDLTQTNEDQSAPSEPASTEESSGTSPAGWSVSLAGIEIVDANVELIDLALNKTQKLGPVNFSLDGLELGKDNGFSLSLKFDDGEILVEQQATGLIFIAEDFSKIALTDVSNGLNLQGSAIPNGAMNVQAELALSYTMQSKTAELSKLAIDIDGKTQIVGSSSVILSDIPSIKFDFNIPLLDTANFMGESTASAESNDEGNTSTATSGEEQEPDLTVLKTLNLDGKLSIDKLQHQKLHIEDIKQQVQIKDGILRLKELSANLYGGRLESNAVINGQKPVASYSANAKLVGVQARPLLSDAADFDFVAGGLNVDLKLKGNGLTPTAIKKKISGPINATFTDGAIYGVNIPQMIRSAKATIKGGDKSQAQQEQKTDFSELVINSSLGNSLAKVNKMQMSSPLLRIDGKGQTHLIKESLDFEFITKVVASLEGQGSKNDLAGLDIPISVKGSWTEPKVNLDMKKLFEGQAKEAVNKELKKALGDNEDSKKLLDSLGGFFN</sequence>
<accession>A0ABU7G184</accession>
<dbReference type="InterPro" id="IPR052894">
    <property type="entry name" value="AsmA-related"/>
</dbReference>
<name>A0ABU7G184_9ALTE</name>